<dbReference type="EMBL" id="JPKZ01002554">
    <property type="protein sequence ID" value="KHN76258.1"/>
    <property type="molecule type" value="Genomic_DNA"/>
</dbReference>
<dbReference type="AlphaFoldDB" id="A0A0B2V408"/>
<accession>A0A0B2V408</accession>
<protein>
    <submittedName>
        <fullName evidence="1">Uncharacterized protein</fullName>
    </submittedName>
</protein>
<dbReference type="Proteomes" id="UP000031036">
    <property type="component" value="Unassembled WGS sequence"/>
</dbReference>
<keyword evidence="2" id="KW-1185">Reference proteome</keyword>
<proteinExistence type="predicted"/>
<reference evidence="1 2" key="1">
    <citation type="submission" date="2014-11" db="EMBL/GenBank/DDBJ databases">
        <title>Genetic blueprint of the zoonotic pathogen Toxocara canis.</title>
        <authorList>
            <person name="Zhu X.-Q."/>
            <person name="Korhonen P.K."/>
            <person name="Cai H."/>
            <person name="Young N.D."/>
            <person name="Nejsum P."/>
            <person name="von Samson-Himmelstjerna G."/>
            <person name="Boag P.R."/>
            <person name="Tan P."/>
            <person name="Li Q."/>
            <person name="Min J."/>
            <person name="Yang Y."/>
            <person name="Wang X."/>
            <person name="Fang X."/>
            <person name="Hall R.S."/>
            <person name="Hofmann A."/>
            <person name="Sternberg P.W."/>
            <person name="Jex A.R."/>
            <person name="Gasser R.B."/>
        </authorList>
    </citation>
    <scope>NUCLEOTIDE SEQUENCE [LARGE SCALE GENOMIC DNA]</scope>
    <source>
        <strain evidence="1">PN_DK_2014</strain>
    </source>
</reference>
<name>A0A0B2V408_TOXCA</name>
<comment type="caution">
    <text evidence="1">The sequence shown here is derived from an EMBL/GenBank/DDBJ whole genome shotgun (WGS) entry which is preliminary data.</text>
</comment>
<organism evidence="1 2">
    <name type="scientific">Toxocara canis</name>
    <name type="common">Canine roundworm</name>
    <dbReference type="NCBI Taxonomy" id="6265"/>
    <lineage>
        <taxon>Eukaryota</taxon>
        <taxon>Metazoa</taxon>
        <taxon>Ecdysozoa</taxon>
        <taxon>Nematoda</taxon>
        <taxon>Chromadorea</taxon>
        <taxon>Rhabditida</taxon>
        <taxon>Spirurina</taxon>
        <taxon>Ascaridomorpha</taxon>
        <taxon>Ascaridoidea</taxon>
        <taxon>Toxocaridae</taxon>
        <taxon>Toxocara</taxon>
    </lineage>
</organism>
<gene>
    <name evidence="1" type="ORF">Tcan_14648</name>
</gene>
<evidence type="ECO:0000313" key="1">
    <source>
        <dbReference type="EMBL" id="KHN76258.1"/>
    </source>
</evidence>
<sequence>MLASDSSLGTIKRIWKRTQVAESGVWVEDEGESCWGPRFARIRRAVRVAEGPRLPYARLLEPKRILTGLWESKNHKQLLRERYQCYERRIVTNKKLIGV</sequence>
<evidence type="ECO:0000313" key="2">
    <source>
        <dbReference type="Proteomes" id="UP000031036"/>
    </source>
</evidence>